<dbReference type="InterPro" id="IPR027417">
    <property type="entry name" value="P-loop_NTPase"/>
</dbReference>
<dbReference type="Gene3D" id="3.90.1570.30">
    <property type="match status" value="1"/>
</dbReference>
<dbReference type="Proteomes" id="UP000198900">
    <property type="component" value="Unassembled WGS sequence"/>
</dbReference>
<dbReference type="Gene3D" id="3.40.50.300">
    <property type="entry name" value="P-loop containing nucleotide triphosphate hydrolases"/>
    <property type="match status" value="1"/>
</dbReference>
<evidence type="ECO:0000313" key="2">
    <source>
        <dbReference type="EMBL" id="SDJ36302.1"/>
    </source>
</evidence>
<sequence>MTTNEPIWESVPLISDKANEATVEVQFIASLLDAIGYKHKDIAAKHPVEFQEGRESRKKFADFVVFDGVSRESGHSLFVVEAKRPGESFDEARRQAESYAVQVRALVYVVTDGQILEIWQYRRTSVSEKVFACPVPHLAGHQAVIEALLNRHTLKQYRKEVREPRLEDIAWRLDAYRESELKRLSSTATKIDRTLSEMEVVDRGSKLYRSNQSLQWLPAVSIIYAPSGMGKTSVLEALYSQALMHQLVVADLPIPVQVSLPDLEDQTVSDFAYARIRAHLPGFTPAMYEQARRTTGVHLFCDAFDRLSSTKRETVDRELRLLLRDFPETRLTLTSRRGTAPALDLNSYYLQPLDDHQKFALEETVWNRKAPADADMAGRVLEGLPVFIDSLASSPLIFSRLVEFVIDKRVKPTNLVDIFEFWLESTLRTRQQATTFNEELRNALTVVSTASWDRAATVSEVTALLARAGLQVTLLDDLVDHGAVIKTGRNLNVEHEALADYLRAEACIAADNHPDNTTIPTERLDRQSFFPILMVALATTPEMQRNFLSQVSLLGLERYLNAVRYRSPVLPRATIASHESLEAHILNEIADGFTQPATIFFPSLLPNLVFQETGVHASSVSAHGSLARDQKSVSFALAPAGTSGPENPKHRRCYSLDQAQLDARLIGIEILYGALHRLLEAATLNGGPIWHEERLLSRLRLLLKSGHNVENSLEIAKQLAFWERQQGAIFLIDRSRAPREQTVYADEILVDLRCLNDAGLEHATVWWNRNENEPWWLRDWDGTNETLCEHFLRLDEAYSEVVNRNFGSLKEELANFVVMPRSWNLFVRSDGAGKLHSVTSFWHPIEIGMPSMAEAKKIESENDDDPGMQWHDSNADALARLGRSYISMEYSIGIPPSFSGRQLTGIFDGNTSVINGVNTWLRDEIAEYFKIVTTFQAVGVN</sequence>
<accession>A0A7Z7BJ42</accession>
<proteinExistence type="predicted"/>
<comment type="caution">
    <text evidence="2">The sequence shown here is derived from an EMBL/GenBank/DDBJ whole genome shotgun (WGS) entry which is preliminary data.</text>
</comment>
<dbReference type="EMBL" id="FNDI01000045">
    <property type="protein sequence ID" value="SDJ36302.1"/>
    <property type="molecule type" value="Genomic_DNA"/>
</dbReference>
<organism evidence="2 3">
    <name type="scientific">Paraburkholderia steynii</name>
    <dbReference type="NCBI Taxonomy" id="1245441"/>
    <lineage>
        <taxon>Bacteria</taxon>
        <taxon>Pseudomonadati</taxon>
        <taxon>Pseudomonadota</taxon>
        <taxon>Betaproteobacteria</taxon>
        <taxon>Burkholderiales</taxon>
        <taxon>Burkholderiaceae</taxon>
        <taxon>Paraburkholderia</taxon>
    </lineage>
</organism>
<dbReference type="InterPro" id="IPR029464">
    <property type="entry name" value="HSDR_N"/>
</dbReference>
<dbReference type="Pfam" id="PF13588">
    <property type="entry name" value="HSDR_N_2"/>
    <property type="match status" value="1"/>
</dbReference>
<name>A0A7Z7BJ42_9BURK</name>
<evidence type="ECO:0000259" key="1">
    <source>
        <dbReference type="Pfam" id="PF13588"/>
    </source>
</evidence>
<keyword evidence="3" id="KW-1185">Reference proteome</keyword>
<feature type="domain" description="Type I restriction enzyme R protein N-terminal" evidence="1">
    <location>
        <begin position="26"/>
        <end position="123"/>
    </location>
</feature>
<protein>
    <submittedName>
        <fullName evidence="2">Type I restriction enzyme R protein N terminus (HSDR_N)</fullName>
    </submittedName>
</protein>
<reference evidence="2" key="1">
    <citation type="submission" date="2016-10" db="EMBL/GenBank/DDBJ databases">
        <authorList>
            <person name="Varghese N."/>
            <person name="Submissions S."/>
        </authorList>
    </citation>
    <scope>NUCLEOTIDE SEQUENCE [LARGE SCALE GENOMIC DNA]</scope>
    <source>
        <strain evidence="2">YR281</strain>
    </source>
</reference>
<dbReference type="RefSeq" id="WP_091790087.1">
    <property type="nucleotide sequence ID" value="NZ_FNDI01000045.1"/>
</dbReference>
<gene>
    <name evidence="2" type="ORF">SAMN04487926_14523</name>
</gene>
<dbReference type="SUPFAM" id="SSF52540">
    <property type="entry name" value="P-loop containing nucleoside triphosphate hydrolases"/>
    <property type="match status" value="1"/>
</dbReference>
<evidence type="ECO:0000313" key="3">
    <source>
        <dbReference type="Proteomes" id="UP000198900"/>
    </source>
</evidence>
<dbReference type="AlphaFoldDB" id="A0A7Z7BJ42"/>